<evidence type="ECO:0000313" key="1">
    <source>
        <dbReference type="EMBL" id="RAK21117.1"/>
    </source>
</evidence>
<dbReference type="EMBL" id="QLMH01000003">
    <property type="protein sequence ID" value="RAK21117.1"/>
    <property type="molecule type" value="Genomic_DNA"/>
</dbReference>
<sequence>MKIISGNFENLKSEMKLHLENVKRKIKIYESERKRKKYLNEYEQKKLQELYNLKRIYTPTNVLPVKINGTNLVIDFKIYQSFMKKIQPFTFQIITSSNRLCIEYQTDTHSKGCLELYDLSSFFSNFQNIPVGGIDRKERL</sequence>
<evidence type="ECO:0000313" key="2">
    <source>
        <dbReference type="Proteomes" id="UP000248555"/>
    </source>
</evidence>
<keyword evidence="2" id="KW-1185">Reference proteome</keyword>
<protein>
    <submittedName>
        <fullName evidence="1">Uncharacterized protein</fullName>
    </submittedName>
</protein>
<proteinExistence type="predicted"/>
<organism evidence="1 2">
    <name type="scientific">Paranoxybacillus vitaminiphilus</name>
    <dbReference type="NCBI Taxonomy" id="581036"/>
    <lineage>
        <taxon>Bacteria</taxon>
        <taxon>Bacillati</taxon>
        <taxon>Bacillota</taxon>
        <taxon>Bacilli</taxon>
        <taxon>Bacillales</taxon>
        <taxon>Anoxybacillaceae</taxon>
        <taxon>Paranoxybacillus</taxon>
    </lineage>
</organism>
<accession>A0A327YLA9</accession>
<dbReference type="Proteomes" id="UP000248555">
    <property type="component" value="Unassembled WGS sequence"/>
</dbReference>
<comment type="caution">
    <text evidence="1">The sequence shown here is derived from an EMBL/GenBank/DDBJ whole genome shotgun (WGS) entry which is preliminary data.</text>
</comment>
<dbReference type="RefSeq" id="WP_111644387.1">
    <property type="nucleotide sequence ID" value="NZ_QLMH01000003.1"/>
</dbReference>
<dbReference type="AlphaFoldDB" id="A0A327YLA9"/>
<reference evidence="1 2" key="1">
    <citation type="submission" date="2018-06" db="EMBL/GenBank/DDBJ databases">
        <title>Genomic Encyclopedia of Type Strains, Phase III (KMG-III): the genomes of soil and plant-associated and newly described type strains.</title>
        <authorList>
            <person name="Whitman W."/>
        </authorList>
    </citation>
    <scope>NUCLEOTIDE SEQUENCE [LARGE SCALE GENOMIC DNA]</scope>
    <source>
        <strain evidence="1 2">CGMCC 1.8979</strain>
    </source>
</reference>
<gene>
    <name evidence="1" type="ORF">B0I26_10369</name>
</gene>
<name>A0A327YLA9_9BACL</name>